<protein>
    <recommendedName>
        <fullName evidence="5">BZIP domain-containing protein</fullName>
    </recommendedName>
</protein>
<feature type="region of interest" description="Disordered" evidence="2">
    <location>
        <begin position="70"/>
        <end position="110"/>
    </location>
</feature>
<evidence type="ECO:0000256" key="2">
    <source>
        <dbReference type="SAM" id="MobiDB-lite"/>
    </source>
</evidence>
<name>A0ABR0BE03_PURLI</name>
<dbReference type="Proteomes" id="UP001287286">
    <property type="component" value="Unassembled WGS sequence"/>
</dbReference>
<comment type="caution">
    <text evidence="3">The sequence shown here is derived from an EMBL/GenBank/DDBJ whole genome shotgun (WGS) entry which is preliminary data.</text>
</comment>
<keyword evidence="4" id="KW-1185">Reference proteome</keyword>
<sequence length="218" mass="24018">MTNVPASTPRYLPGHLTQSSRQLAAPQGTLVPVWSTRSANCLSEAQYQDRIQSIASRPGNKTAGAMISGIKAARGKPVSHGSGSPGKKKRDRSVSALTPTQLQRKRAKDRMYQKVARQRVRDRINSLAEEVRGFKELQSNDNEAIRDLRRRNQALKEEVEVQKRLRMSDRETICRIRIRNQALEAETASLFAGFGTPWVGAKIGTASPAATFDGPPGL</sequence>
<keyword evidence="1" id="KW-0175">Coiled coil</keyword>
<evidence type="ECO:0008006" key="5">
    <source>
        <dbReference type="Google" id="ProtNLM"/>
    </source>
</evidence>
<dbReference type="EMBL" id="JAWRVI010000281">
    <property type="protein sequence ID" value="KAK4069493.1"/>
    <property type="molecule type" value="Genomic_DNA"/>
</dbReference>
<proteinExistence type="predicted"/>
<feature type="coiled-coil region" evidence="1">
    <location>
        <begin position="138"/>
        <end position="165"/>
    </location>
</feature>
<dbReference type="CDD" id="cd14686">
    <property type="entry name" value="bZIP"/>
    <property type="match status" value="1"/>
</dbReference>
<organism evidence="3 4">
    <name type="scientific">Purpureocillium lilacinum</name>
    <name type="common">Paecilomyces lilacinus</name>
    <dbReference type="NCBI Taxonomy" id="33203"/>
    <lineage>
        <taxon>Eukaryota</taxon>
        <taxon>Fungi</taxon>
        <taxon>Dikarya</taxon>
        <taxon>Ascomycota</taxon>
        <taxon>Pezizomycotina</taxon>
        <taxon>Sordariomycetes</taxon>
        <taxon>Hypocreomycetidae</taxon>
        <taxon>Hypocreales</taxon>
        <taxon>Ophiocordycipitaceae</taxon>
        <taxon>Purpureocillium</taxon>
    </lineage>
</organism>
<evidence type="ECO:0000313" key="3">
    <source>
        <dbReference type="EMBL" id="KAK4069493.1"/>
    </source>
</evidence>
<accession>A0ABR0BE03</accession>
<evidence type="ECO:0000313" key="4">
    <source>
        <dbReference type="Proteomes" id="UP001287286"/>
    </source>
</evidence>
<reference evidence="3 4" key="1">
    <citation type="journal article" date="2024" name="Microbiol. Resour. Announc.">
        <title>Genome annotations for the ascomycete fungi Trichoderma harzianum, Trichoderma aggressivum, and Purpureocillium lilacinum.</title>
        <authorList>
            <person name="Beijen E.P.W."/>
            <person name="Ohm R.A."/>
        </authorList>
    </citation>
    <scope>NUCLEOTIDE SEQUENCE [LARGE SCALE GENOMIC DNA]</scope>
    <source>
        <strain evidence="3 4">CBS 150709</strain>
    </source>
</reference>
<gene>
    <name evidence="3" type="ORF">Purlil1_13696</name>
</gene>
<feature type="region of interest" description="Disordered" evidence="2">
    <location>
        <begin position="1"/>
        <end position="25"/>
    </location>
</feature>
<evidence type="ECO:0000256" key="1">
    <source>
        <dbReference type="SAM" id="Coils"/>
    </source>
</evidence>